<proteinExistence type="predicted"/>
<protein>
    <submittedName>
        <fullName evidence="1">Uncharacterized protein</fullName>
    </submittedName>
</protein>
<gene>
    <name evidence="1" type="ORF">TPC1_31847</name>
</gene>
<feature type="non-terminal residue" evidence="1">
    <location>
        <position position="306"/>
    </location>
</feature>
<evidence type="ECO:0000313" key="1">
    <source>
        <dbReference type="EMBL" id="JAP88658.1"/>
    </source>
</evidence>
<reference evidence="1" key="1">
    <citation type="submission" date="2015-07" db="EMBL/GenBank/DDBJ databases">
        <title>Adaptation to a free-living lifestyle via gene acquisitions in the diplomonad Trepomonas sp. PC1.</title>
        <authorList>
            <person name="Xu F."/>
            <person name="Jerlstrom-Hultqvist J."/>
            <person name="Kolisko M."/>
            <person name="Simpson A.G.B."/>
            <person name="Roger A.J."/>
            <person name="Svard S.G."/>
            <person name="Andersson J.O."/>
        </authorList>
    </citation>
    <scope>NUCLEOTIDE SEQUENCE</scope>
    <source>
        <strain evidence="1">PC1</strain>
    </source>
</reference>
<sequence length="306" mass="36237">IFFIDRICKALQMAVLHKDIDGSKKYFFYLQQLGLSSDHLIYLLQHICDDICKDFVYLEDFFEYIQLFWQLFQSKLVYMTANVLILLQKYQSTSSKFIKIVNLFTRADHYTENDYQQMSAILKNEANPPKDMKSQFDTAITEKVHEEAFKLTFEAFQADFTQLMDKFNQQTSFKVRTANIFINQHFMTELEKSQLLNFKQQILNDFRKHVEQFQLQRVRPEQVDEICVQYVQKYLKSKLSTEAQFYVDLIGCQILQILQISANFEEIVAKQVKVDFGKSFKTATSIINFVNTLKMQIIDQPVNQQI</sequence>
<accession>A0A146JWZ0</accession>
<organism evidence="1">
    <name type="scientific">Trepomonas sp. PC1</name>
    <dbReference type="NCBI Taxonomy" id="1076344"/>
    <lineage>
        <taxon>Eukaryota</taxon>
        <taxon>Metamonada</taxon>
        <taxon>Diplomonadida</taxon>
        <taxon>Hexamitidae</taxon>
        <taxon>Hexamitinae</taxon>
        <taxon>Trepomonas</taxon>
    </lineage>
</organism>
<name>A0A146JWZ0_9EUKA</name>
<feature type="non-terminal residue" evidence="1">
    <location>
        <position position="1"/>
    </location>
</feature>
<dbReference type="AlphaFoldDB" id="A0A146JWZ0"/>
<dbReference type="EMBL" id="GDID01007948">
    <property type="protein sequence ID" value="JAP88658.1"/>
    <property type="molecule type" value="Transcribed_RNA"/>
</dbReference>